<feature type="transmembrane region" description="Helical" evidence="6">
    <location>
        <begin position="148"/>
        <end position="170"/>
    </location>
</feature>
<feature type="transmembrane region" description="Helical" evidence="6">
    <location>
        <begin position="42"/>
        <end position="66"/>
    </location>
</feature>
<evidence type="ECO:0000256" key="6">
    <source>
        <dbReference type="RuleBase" id="RU363041"/>
    </source>
</evidence>
<dbReference type="PANTHER" id="PTHR43701">
    <property type="entry name" value="MEMBRANE TRANSPORTER PROTEIN MJ0441-RELATED"/>
    <property type="match status" value="1"/>
</dbReference>
<dbReference type="InterPro" id="IPR051598">
    <property type="entry name" value="TSUP/Inactive_protease-like"/>
</dbReference>
<accession>A0AA37RU59</accession>
<dbReference type="InterPro" id="IPR002781">
    <property type="entry name" value="TM_pro_TauE-like"/>
</dbReference>
<evidence type="ECO:0000256" key="5">
    <source>
        <dbReference type="ARBA" id="ARBA00023136"/>
    </source>
</evidence>
<proteinExistence type="inferred from homology"/>
<reference evidence="7" key="2">
    <citation type="submission" date="2023-01" db="EMBL/GenBank/DDBJ databases">
        <title>Draft genome sequence of Paraferrimonas sedimenticola strain NBRC 101628.</title>
        <authorList>
            <person name="Sun Q."/>
            <person name="Mori K."/>
        </authorList>
    </citation>
    <scope>NUCLEOTIDE SEQUENCE</scope>
    <source>
        <strain evidence="7">NBRC 101628</strain>
    </source>
</reference>
<name>A0AA37RU59_9GAMM</name>
<evidence type="ECO:0000313" key="8">
    <source>
        <dbReference type="Proteomes" id="UP001161422"/>
    </source>
</evidence>
<feature type="transmembrane region" description="Helical" evidence="6">
    <location>
        <begin position="78"/>
        <end position="96"/>
    </location>
</feature>
<dbReference type="AlphaFoldDB" id="A0AA37RU59"/>
<evidence type="ECO:0000256" key="1">
    <source>
        <dbReference type="ARBA" id="ARBA00004141"/>
    </source>
</evidence>
<sequence length="300" mass="32425">MTRYLKSVDRRILSLVLGLVLIWFVVLWGLPNSKAVVADYAAFTFLGVIGAIFANATGAGGGVVFIPAFEQLEFTHSQAIATSFAIQCMGMTSGSIAWSRFQACQSSANSTYDWGLFWPIIGFVSTFSIAGIWLAYAGNWHAPASLTLSFAWFSLILGAAICASSIWLPNRNGEAELHWWDWLAMAVIGLVGGVITAWLSVGVGEILAIYLILRRFQVTLAVACAVVISALTVWSGLPQHAWLKPQVYWQVVLFAGPGAIFGAILARKLATRLPVRQLKLFFGLWVLIMGAASLANAAAH</sequence>
<protein>
    <recommendedName>
        <fullName evidence="6">Probable membrane transporter protein</fullName>
    </recommendedName>
</protein>
<comment type="caution">
    <text evidence="7">The sequence shown here is derived from an EMBL/GenBank/DDBJ whole genome shotgun (WGS) entry which is preliminary data.</text>
</comment>
<keyword evidence="4 6" id="KW-1133">Transmembrane helix</keyword>
<feature type="transmembrane region" description="Helical" evidence="6">
    <location>
        <begin position="12"/>
        <end position="30"/>
    </location>
</feature>
<evidence type="ECO:0000256" key="4">
    <source>
        <dbReference type="ARBA" id="ARBA00022989"/>
    </source>
</evidence>
<evidence type="ECO:0000256" key="3">
    <source>
        <dbReference type="ARBA" id="ARBA00022692"/>
    </source>
</evidence>
<gene>
    <name evidence="7" type="ORF">GCM10007895_03180</name>
</gene>
<comment type="subcellular location">
    <subcellularLocation>
        <location evidence="6">Cell membrane</location>
        <topology evidence="6">Multi-pass membrane protein</topology>
    </subcellularLocation>
    <subcellularLocation>
        <location evidence="1">Membrane</location>
        <topology evidence="1">Multi-pass membrane protein</topology>
    </subcellularLocation>
</comment>
<evidence type="ECO:0000313" key="7">
    <source>
        <dbReference type="EMBL" id="GLP95012.1"/>
    </source>
</evidence>
<dbReference type="Pfam" id="PF01925">
    <property type="entry name" value="TauE"/>
    <property type="match status" value="1"/>
</dbReference>
<keyword evidence="8" id="KW-1185">Reference proteome</keyword>
<feature type="transmembrane region" description="Helical" evidence="6">
    <location>
        <begin position="278"/>
        <end position="299"/>
    </location>
</feature>
<keyword evidence="6" id="KW-1003">Cell membrane</keyword>
<organism evidence="7 8">
    <name type="scientific">Paraferrimonas sedimenticola</name>
    <dbReference type="NCBI Taxonomy" id="375674"/>
    <lineage>
        <taxon>Bacteria</taxon>
        <taxon>Pseudomonadati</taxon>
        <taxon>Pseudomonadota</taxon>
        <taxon>Gammaproteobacteria</taxon>
        <taxon>Alteromonadales</taxon>
        <taxon>Ferrimonadaceae</taxon>
        <taxon>Paraferrimonas</taxon>
    </lineage>
</organism>
<evidence type="ECO:0000256" key="2">
    <source>
        <dbReference type="ARBA" id="ARBA00009142"/>
    </source>
</evidence>
<reference evidence="7" key="1">
    <citation type="journal article" date="2014" name="Int. J. Syst. Evol. Microbiol.">
        <title>Complete genome sequence of Corynebacterium casei LMG S-19264T (=DSM 44701T), isolated from a smear-ripened cheese.</title>
        <authorList>
            <consortium name="US DOE Joint Genome Institute (JGI-PGF)"/>
            <person name="Walter F."/>
            <person name="Albersmeier A."/>
            <person name="Kalinowski J."/>
            <person name="Ruckert C."/>
        </authorList>
    </citation>
    <scope>NUCLEOTIDE SEQUENCE</scope>
    <source>
        <strain evidence="7">NBRC 101628</strain>
    </source>
</reference>
<feature type="transmembrane region" description="Helical" evidence="6">
    <location>
        <begin position="182"/>
        <end position="211"/>
    </location>
</feature>
<dbReference type="EMBL" id="BSNC01000001">
    <property type="protein sequence ID" value="GLP95012.1"/>
    <property type="molecule type" value="Genomic_DNA"/>
</dbReference>
<keyword evidence="3 6" id="KW-0812">Transmembrane</keyword>
<feature type="transmembrane region" description="Helical" evidence="6">
    <location>
        <begin position="218"/>
        <end position="235"/>
    </location>
</feature>
<dbReference type="GO" id="GO:0005886">
    <property type="term" value="C:plasma membrane"/>
    <property type="evidence" value="ECO:0007669"/>
    <property type="project" value="UniProtKB-SubCell"/>
</dbReference>
<dbReference type="PANTHER" id="PTHR43701:SF2">
    <property type="entry name" value="MEMBRANE TRANSPORTER PROTEIN YJNA-RELATED"/>
    <property type="match status" value="1"/>
</dbReference>
<feature type="transmembrane region" description="Helical" evidence="6">
    <location>
        <begin position="116"/>
        <end position="136"/>
    </location>
</feature>
<feature type="transmembrane region" description="Helical" evidence="6">
    <location>
        <begin position="247"/>
        <end position="266"/>
    </location>
</feature>
<dbReference type="RefSeq" id="WP_095505951.1">
    <property type="nucleotide sequence ID" value="NZ_BSNC01000001.1"/>
</dbReference>
<keyword evidence="5 6" id="KW-0472">Membrane</keyword>
<comment type="similarity">
    <text evidence="2 6">Belongs to the 4-toluene sulfonate uptake permease (TSUP) (TC 2.A.102) family.</text>
</comment>
<dbReference type="Proteomes" id="UP001161422">
    <property type="component" value="Unassembled WGS sequence"/>
</dbReference>